<keyword evidence="1" id="KW-0472">Membrane</keyword>
<dbReference type="SUPFAM" id="SSF103088">
    <property type="entry name" value="OmpA-like"/>
    <property type="match status" value="1"/>
</dbReference>
<evidence type="ECO:0000256" key="1">
    <source>
        <dbReference type="PROSITE-ProRule" id="PRU00473"/>
    </source>
</evidence>
<evidence type="ECO:0000313" key="5">
    <source>
        <dbReference type="Proteomes" id="UP001228403"/>
    </source>
</evidence>
<evidence type="ECO:0000259" key="3">
    <source>
        <dbReference type="PROSITE" id="PS51123"/>
    </source>
</evidence>
<protein>
    <submittedName>
        <fullName evidence="4">OmpA family protein</fullName>
    </submittedName>
</protein>
<comment type="caution">
    <text evidence="4">The sequence shown here is derived from an EMBL/GenBank/DDBJ whole genome shotgun (WGS) entry which is preliminary data.</text>
</comment>
<proteinExistence type="predicted"/>
<keyword evidence="2" id="KW-0732">Signal</keyword>
<feature type="chain" id="PRO_5046902729" evidence="2">
    <location>
        <begin position="19"/>
        <end position="386"/>
    </location>
</feature>
<accession>A0ABT7U2X7</accession>
<dbReference type="EMBL" id="JAUDCF010000003">
    <property type="protein sequence ID" value="MDM8144885.1"/>
    <property type="molecule type" value="Genomic_DNA"/>
</dbReference>
<dbReference type="PANTHER" id="PTHR30329">
    <property type="entry name" value="STATOR ELEMENT OF FLAGELLAR MOTOR COMPLEX"/>
    <property type="match status" value="1"/>
</dbReference>
<feature type="domain" description="OmpA-like" evidence="3">
    <location>
        <begin position="278"/>
        <end position="386"/>
    </location>
</feature>
<name>A0ABT7U2X7_9BACE</name>
<evidence type="ECO:0000313" key="4">
    <source>
        <dbReference type="EMBL" id="MDM8144885.1"/>
    </source>
</evidence>
<gene>
    <name evidence="4" type="ORF">QUW02_02885</name>
</gene>
<dbReference type="InterPro" id="IPR036737">
    <property type="entry name" value="OmpA-like_sf"/>
</dbReference>
<reference evidence="5" key="1">
    <citation type="submission" date="2023-07" db="EMBL/GenBank/DDBJ databases">
        <title>Identification and characterization of horizontal gene transfer across gut microbiota members of farm animals based on homology search.</title>
        <authorList>
            <person name="Schwarzerova J."/>
            <person name="Nykrynova M."/>
            <person name="Jureckova K."/>
            <person name="Cejkova D."/>
            <person name="Rychlik I."/>
        </authorList>
    </citation>
    <scope>NUCLEOTIDE SEQUENCE [LARGE SCALE GENOMIC DNA]</scope>
    <source>
        <strain evidence="5">ET4</strain>
    </source>
</reference>
<dbReference type="InterPro" id="IPR050330">
    <property type="entry name" value="Bact_OuterMem_StrucFunc"/>
</dbReference>
<organism evidence="4 5">
    <name type="scientific">Bacteroides eggerthii</name>
    <dbReference type="NCBI Taxonomy" id="28111"/>
    <lineage>
        <taxon>Bacteria</taxon>
        <taxon>Pseudomonadati</taxon>
        <taxon>Bacteroidota</taxon>
        <taxon>Bacteroidia</taxon>
        <taxon>Bacteroidales</taxon>
        <taxon>Bacteroidaceae</taxon>
        <taxon>Bacteroides</taxon>
    </lineage>
</organism>
<dbReference type="PANTHER" id="PTHR30329:SF21">
    <property type="entry name" value="LIPOPROTEIN YIAD-RELATED"/>
    <property type="match status" value="1"/>
</dbReference>
<dbReference type="PROSITE" id="PS51123">
    <property type="entry name" value="OMPA_2"/>
    <property type="match status" value="1"/>
</dbReference>
<sequence length="386" mass="42715">MKKMLFGLMLLGATSAMAQNQETTEIAPVDKYSVATNRFWSNWFVTAGGDYVSSYSDQELGLGLSKNPFKSFRRSWNGDITLGKWFTPVLGVRAKTQMMQLQCVDGRENPSFDMVNVNAQLLVNVRNLFWGYQPDRIWNISLYAGTGFYRNLDEKNTSYMYTAGMLNTFNVTKRLFINLDIYGNVAVTDLDRGVAHANTPKAKGFLGDKDRQLGVSLGLGVNLGKVGWSKTPDLEAINAMHKAQTDALNASLAEQQSENDKLKGLLAKRPETSTSTVTKEVAVTTPVSVFFNLNSSRIASKKDLVNVQALVDQLNGGKVEVYGYADSKTGSADYNKQLSERRAEAVAKELKKMGLKDEQIIIKPMGGVNELTPASYNRRVIVKVVK</sequence>
<dbReference type="Pfam" id="PF00691">
    <property type="entry name" value="OmpA"/>
    <property type="match status" value="1"/>
</dbReference>
<dbReference type="Gene3D" id="3.30.1330.60">
    <property type="entry name" value="OmpA-like domain"/>
    <property type="match status" value="1"/>
</dbReference>
<dbReference type="InterPro" id="IPR006665">
    <property type="entry name" value="OmpA-like"/>
</dbReference>
<keyword evidence="5" id="KW-1185">Reference proteome</keyword>
<dbReference type="Proteomes" id="UP001228403">
    <property type="component" value="Unassembled WGS sequence"/>
</dbReference>
<feature type="signal peptide" evidence="2">
    <location>
        <begin position="1"/>
        <end position="18"/>
    </location>
</feature>
<evidence type="ECO:0000256" key="2">
    <source>
        <dbReference type="SAM" id="SignalP"/>
    </source>
</evidence>
<dbReference type="CDD" id="cd07185">
    <property type="entry name" value="OmpA_C-like"/>
    <property type="match status" value="1"/>
</dbReference>